<name>A0A5B0LSY6_PUCGR</name>
<organism evidence="1 2">
    <name type="scientific">Puccinia graminis f. sp. tritici</name>
    <dbReference type="NCBI Taxonomy" id="56615"/>
    <lineage>
        <taxon>Eukaryota</taxon>
        <taxon>Fungi</taxon>
        <taxon>Dikarya</taxon>
        <taxon>Basidiomycota</taxon>
        <taxon>Pucciniomycotina</taxon>
        <taxon>Pucciniomycetes</taxon>
        <taxon>Pucciniales</taxon>
        <taxon>Pucciniaceae</taxon>
        <taxon>Puccinia</taxon>
    </lineage>
</organism>
<dbReference type="EMBL" id="VSWC01000184">
    <property type="protein sequence ID" value="KAA1067512.1"/>
    <property type="molecule type" value="Genomic_DNA"/>
</dbReference>
<dbReference type="AlphaFoldDB" id="A0A5B0LSY6"/>
<dbReference type="OrthoDB" id="77835at2759"/>
<evidence type="ECO:0000313" key="2">
    <source>
        <dbReference type="Proteomes" id="UP000324748"/>
    </source>
</evidence>
<accession>A0A5B0LSY6</accession>
<comment type="caution">
    <text evidence="1">The sequence shown here is derived from an EMBL/GenBank/DDBJ whole genome shotgun (WGS) entry which is preliminary data.</text>
</comment>
<proteinExistence type="predicted"/>
<evidence type="ECO:0000313" key="1">
    <source>
        <dbReference type="EMBL" id="KAA1067512.1"/>
    </source>
</evidence>
<sequence length="145" mass="16879">MVIDEESSTQVKWQPRLDPPQITRQEITIYHTKLQQLTDGRCLLSQRSETIDELVEHWKRDLDTYDKVKLAGIDADGVLRGKLVLEKISFLSAIKSDGLVARTDTEILRARVDLESIRMVPWELKHLDCKDDYGTPFFLIDFYDQ</sequence>
<reference evidence="1 2" key="1">
    <citation type="submission" date="2019-05" db="EMBL/GenBank/DDBJ databases">
        <title>Emergence of the Ug99 lineage of the wheat stem rust pathogen through somatic hybridization.</title>
        <authorList>
            <person name="Li F."/>
            <person name="Upadhyaya N.M."/>
            <person name="Sperschneider J."/>
            <person name="Matny O."/>
            <person name="Nguyen-Phuc H."/>
            <person name="Mago R."/>
            <person name="Raley C."/>
            <person name="Miller M.E."/>
            <person name="Silverstein K.A.T."/>
            <person name="Henningsen E."/>
            <person name="Hirsch C.D."/>
            <person name="Visser B."/>
            <person name="Pretorius Z.A."/>
            <person name="Steffenson B.J."/>
            <person name="Schwessinger B."/>
            <person name="Dodds P.N."/>
            <person name="Figueroa M."/>
        </authorList>
    </citation>
    <scope>NUCLEOTIDE SEQUENCE [LARGE SCALE GENOMIC DNA]</scope>
    <source>
        <strain evidence="1">21-0</strain>
    </source>
</reference>
<dbReference type="Proteomes" id="UP000324748">
    <property type="component" value="Unassembled WGS sequence"/>
</dbReference>
<gene>
    <name evidence="1" type="ORF">PGT21_007930</name>
</gene>
<keyword evidence="2" id="KW-1185">Reference proteome</keyword>
<protein>
    <submittedName>
        <fullName evidence="1">Uncharacterized protein</fullName>
    </submittedName>
</protein>